<dbReference type="Gene3D" id="3.40.50.300">
    <property type="entry name" value="P-loop containing nucleotide triphosphate hydrolases"/>
    <property type="match status" value="1"/>
</dbReference>
<keyword evidence="2" id="KW-1185">Reference proteome</keyword>
<organism evidence="1 2">
    <name type="scientific">Gnathostoma spinigerum</name>
    <dbReference type="NCBI Taxonomy" id="75299"/>
    <lineage>
        <taxon>Eukaryota</taxon>
        <taxon>Metazoa</taxon>
        <taxon>Ecdysozoa</taxon>
        <taxon>Nematoda</taxon>
        <taxon>Chromadorea</taxon>
        <taxon>Rhabditida</taxon>
        <taxon>Spirurina</taxon>
        <taxon>Gnathostomatomorpha</taxon>
        <taxon>Gnathostomatoidea</taxon>
        <taxon>Gnathostomatidae</taxon>
        <taxon>Gnathostoma</taxon>
    </lineage>
</organism>
<proteinExistence type="predicted"/>
<evidence type="ECO:0000313" key="1">
    <source>
        <dbReference type="EMBL" id="MFH4977858.1"/>
    </source>
</evidence>
<evidence type="ECO:0000313" key="2">
    <source>
        <dbReference type="Proteomes" id="UP001608902"/>
    </source>
</evidence>
<accession>A0ABD6ECV7</accession>
<dbReference type="AlphaFoldDB" id="A0ABD6ECV7"/>
<dbReference type="SUPFAM" id="SSF52540">
    <property type="entry name" value="P-loop containing nucleoside triphosphate hydrolases"/>
    <property type="match status" value="1"/>
</dbReference>
<dbReference type="CDD" id="cd18809">
    <property type="entry name" value="SF1_C_RecD"/>
    <property type="match status" value="1"/>
</dbReference>
<dbReference type="PANTHER" id="PTHR47642">
    <property type="entry name" value="ATP-DEPENDENT DNA HELICASE"/>
    <property type="match status" value="1"/>
</dbReference>
<evidence type="ECO:0008006" key="3">
    <source>
        <dbReference type="Google" id="ProtNLM"/>
    </source>
</evidence>
<protein>
    <recommendedName>
        <fullName evidence="3">ATP-dependent DNA helicase</fullName>
    </recommendedName>
</protein>
<dbReference type="Proteomes" id="UP001608902">
    <property type="component" value="Unassembled WGS sequence"/>
</dbReference>
<dbReference type="EMBL" id="JBGFUD010002667">
    <property type="protein sequence ID" value="MFH4977858.1"/>
    <property type="molecule type" value="Genomic_DNA"/>
</dbReference>
<dbReference type="InterPro" id="IPR027417">
    <property type="entry name" value="P-loop_NTPase"/>
</dbReference>
<name>A0ABD6ECV7_9BILA</name>
<reference evidence="1 2" key="1">
    <citation type="submission" date="2024-08" db="EMBL/GenBank/DDBJ databases">
        <title>Gnathostoma spinigerum genome.</title>
        <authorList>
            <person name="Gonzalez-Bertolin B."/>
            <person name="Monzon S."/>
            <person name="Zaballos A."/>
            <person name="Jimenez P."/>
            <person name="Dekumyoy P."/>
            <person name="Varona S."/>
            <person name="Cuesta I."/>
            <person name="Sumanam S."/>
            <person name="Adisakwattana P."/>
            <person name="Gasser R.B."/>
            <person name="Hernandez-Gonzalez A."/>
            <person name="Young N.D."/>
            <person name="Perteguer M.J."/>
        </authorList>
    </citation>
    <scope>NUCLEOTIDE SEQUENCE [LARGE SCALE GENOMIC DNA]</scope>
    <source>
        <strain evidence="1">AL3</strain>
        <tissue evidence="1">Liver</tissue>
    </source>
</reference>
<gene>
    <name evidence="1" type="ORF">AB6A40_004567</name>
</gene>
<dbReference type="PANTHER" id="PTHR47642:SF7">
    <property type="entry name" value="ATP-DEPENDENT DNA HELICASE PIF1"/>
    <property type="match status" value="1"/>
</dbReference>
<sequence length="143" mass="15906">MLIKNIDLSCGLSNGSRGIVRSFSKGGFPIVFFADSRTEHEVQPQRFTVRLPGQETPVVRTQVPLQLAWAISIHKSQGLTLDAIELSLAHVFADGQAYVALSRARSLSSVRLVGFDTSCFRANHRVVEYYENLDRENHCNSGE</sequence>
<comment type="caution">
    <text evidence="1">The sequence shown here is derived from an EMBL/GenBank/DDBJ whole genome shotgun (WGS) entry which is preliminary data.</text>
</comment>
<dbReference type="InterPro" id="IPR051055">
    <property type="entry name" value="PIF1_helicase"/>
</dbReference>
<dbReference type="Gene3D" id="2.30.30.940">
    <property type="match status" value="1"/>
</dbReference>